<accession>A0A0S4JN08</accession>
<sequence>MDVVLLEDTIGMNEVATTSSSSSGMVILASNNGKGPEVAASWVHPELKRVRVEMARRSQDSGKWTDIVESKQRIALDRVVRLNTMLEQKKVALEVLTRKRDLLAREVEMETDIIGNLQTVQEGFGEQLTYHKSTATASSGSIVSTASRMLSSGHGSSSTSITSVWFEEPESMKSAQTSVCGTTVKSVFDGPYATVPCLVNSVASSHLTEIPVPRVLVLGVAWRPLACRTGPWQAPQREALKRWLDMFLPIAEVNSDGFVHGFVRTDQACLMENSTNPCPRVNCRYQHIVHTIPHLQIVCKHLLRGVASLFDRQARHICCGADFLAESQDALAKISAHSSTPKDVAAEHLEALTLSIANHVIESGWYTAMKATSALDPSCLHVDPQNINDDIGLLPTPSSPADRQPLQQQRRKFYRPPPTQAPGSESGHSIFAAPVFDPTLLQTSSSSSSVNGAAHHATPRILDRIFDKNLLYLSGTDERNALEHVAFECSNAIATASASLPRNGPPIRDHDIAAIIVKHAMIAFEEAQFAVLWRVAARALREVGQHHRAEWLLSTAVNMFPVDPHLRLELVHTMFAAAEVRDRTGAFSTSKSGASALDVRGVMGVVSVSLDILTHQANALTLSKQKPVIVTVISKVIAYLLAYTSVRMAAFSREASTALLMCAVDAPGRYCIGPIALHNLAVLLALVRGVGNLDGICDVIPLASISDVYFTLPQISRFSPASCPPALGDATLSVMQQQLQLMARVATEASIPKFALVRGVGNLDGICDVIPLASISDVYFTLPQISRFSPASCPPALGDATLSVMQQQLQLMARVSDGGVHPKVLENTRTAAYTAMIRAVPFGADHQQLVGDILGKLDVEPRTFYSEVWGQYFSTMVEVDGRDVTLRTLKAITVQPNAPVWMHLRLASSLAELHCPLFLQERMQAVVTTTSKLMGLNMSQLTPELVADAQVHHQKFKQTALNWIAFVMCAATTRTHAADALMLLRAIPRSLLFIQLDLSIVLCFEQVAYCLRALAMDLEGGATTTQPHANHAATGNKCSSLPSLPNNRLETFRDIILFFLVLDVARSVGVLHPMLVMPPVRGL</sequence>
<proteinExistence type="predicted"/>
<dbReference type="Proteomes" id="UP000051952">
    <property type="component" value="Unassembled WGS sequence"/>
</dbReference>
<dbReference type="VEuPathDB" id="TriTrypDB:BSAL_34190"/>
<keyword evidence="2" id="KW-1185">Reference proteome</keyword>
<dbReference type="AlphaFoldDB" id="A0A0S4JN08"/>
<evidence type="ECO:0000313" key="1">
    <source>
        <dbReference type="EMBL" id="CUG91799.1"/>
    </source>
</evidence>
<gene>
    <name evidence="1" type="ORF">BSAL_34190</name>
</gene>
<dbReference type="EMBL" id="CYKH01001972">
    <property type="protein sequence ID" value="CUG91799.1"/>
    <property type="molecule type" value="Genomic_DNA"/>
</dbReference>
<organism evidence="1 2">
    <name type="scientific">Bodo saltans</name>
    <name type="common">Flagellated protozoan</name>
    <dbReference type="NCBI Taxonomy" id="75058"/>
    <lineage>
        <taxon>Eukaryota</taxon>
        <taxon>Discoba</taxon>
        <taxon>Euglenozoa</taxon>
        <taxon>Kinetoplastea</taxon>
        <taxon>Metakinetoplastina</taxon>
        <taxon>Eubodonida</taxon>
        <taxon>Bodonidae</taxon>
        <taxon>Bodo</taxon>
    </lineage>
</organism>
<reference evidence="2" key="1">
    <citation type="submission" date="2015-09" db="EMBL/GenBank/DDBJ databases">
        <authorList>
            <consortium name="Pathogen Informatics"/>
        </authorList>
    </citation>
    <scope>NUCLEOTIDE SEQUENCE [LARGE SCALE GENOMIC DNA]</scope>
    <source>
        <strain evidence="2">Lake Konstanz</strain>
    </source>
</reference>
<evidence type="ECO:0000313" key="2">
    <source>
        <dbReference type="Proteomes" id="UP000051952"/>
    </source>
</evidence>
<dbReference type="OrthoDB" id="245565at2759"/>
<name>A0A0S4JN08_BODSA</name>
<protein>
    <submittedName>
        <fullName evidence="1">Uncharacterized protein</fullName>
    </submittedName>
</protein>